<dbReference type="EMBL" id="JBGMDY010000009">
    <property type="protein sequence ID" value="KAL2323629.1"/>
    <property type="molecule type" value="Genomic_DNA"/>
</dbReference>
<keyword evidence="3" id="KW-1185">Reference proteome</keyword>
<proteinExistence type="predicted"/>
<evidence type="ECO:0000313" key="2">
    <source>
        <dbReference type="EMBL" id="KAL2323629.1"/>
    </source>
</evidence>
<comment type="caution">
    <text evidence="2">The sequence shown here is derived from an EMBL/GenBank/DDBJ whole genome shotgun (WGS) entry which is preliminary data.</text>
</comment>
<feature type="region of interest" description="Disordered" evidence="1">
    <location>
        <begin position="71"/>
        <end position="105"/>
    </location>
</feature>
<name>A0ABD1LJC3_9FABA</name>
<reference evidence="2 3" key="1">
    <citation type="submission" date="2024-08" db="EMBL/GenBank/DDBJ databases">
        <title>Insights into the chromosomal genome structure of Flemingia macrophylla.</title>
        <authorList>
            <person name="Ding Y."/>
            <person name="Zhao Y."/>
            <person name="Bi W."/>
            <person name="Wu M."/>
            <person name="Zhao G."/>
            <person name="Gong Y."/>
            <person name="Li W."/>
            <person name="Zhang P."/>
        </authorList>
    </citation>
    <scope>NUCLEOTIDE SEQUENCE [LARGE SCALE GENOMIC DNA]</scope>
    <source>
        <strain evidence="2">DYQJB</strain>
        <tissue evidence="2">Leaf</tissue>
    </source>
</reference>
<dbReference type="AlphaFoldDB" id="A0ABD1LJC3"/>
<evidence type="ECO:0000256" key="1">
    <source>
        <dbReference type="SAM" id="MobiDB-lite"/>
    </source>
</evidence>
<dbReference type="Proteomes" id="UP001603857">
    <property type="component" value="Unassembled WGS sequence"/>
</dbReference>
<sequence length="128" mass="13752">MSALSVVAIARVVSTTLVFRSRIHTLVMLFLFLLASLADSDEPALLLLSSEAAYNTVSAFIQGPTRTPFDTGSTILSSPTTPTFATSSSPSFPSSLASTSHASTPRTPFPCWLRGHPPRPLRYIDQIL</sequence>
<feature type="compositionally biased region" description="Low complexity" evidence="1">
    <location>
        <begin position="76"/>
        <end position="105"/>
    </location>
</feature>
<gene>
    <name evidence="2" type="ORF">Fmac_028008</name>
</gene>
<accession>A0ABD1LJC3</accession>
<evidence type="ECO:0008006" key="4">
    <source>
        <dbReference type="Google" id="ProtNLM"/>
    </source>
</evidence>
<protein>
    <recommendedName>
        <fullName evidence="4">Secreted protein</fullName>
    </recommendedName>
</protein>
<evidence type="ECO:0000313" key="3">
    <source>
        <dbReference type="Proteomes" id="UP001603857"/>
    </source>
</evidence>
<organism evidence="2 3">
    <name type="scientific">Flemingia macrophylla</name>
    <dbReference type="NCBI Taxonomy" id="520843"/>
    <lineage>
        <taxon>Eukaryota</taxon>
        <taxon>Viridiplantae</taxon>
        <taxon>Streptophyta</taxon>
        <taxon>Embryophyta</taxon>
        <taxon>Tracheophyta</taxon>
        <taxon>Spermatophyta</taxon>
        <taxon>Magnoliopsida</taxon>
        <taxon>eudicotyledons</taxon>
        <taxon>Gunneridae</taxon>
        <taxon>Pentapetalae</taxon>
        <taxon>rosids</taxon>
        <taxon>fabids</taxon>
        <taxon>Fabales</taxon>
        <taxon>Fabaceae</taxon>
        <taxon>Papilionoideae</taxon>
        <taxon>50 kb inversion clade</taxon>
        <taxon>NPAAA clade</taxon>
        <taxon>indigoferoid/millettioid clade</taxon>
        <taxon>Phaseoleae</taxon>
        <taxon>Flemingia</taxon>
    </lineage>
</organism>